<keyword evidence="3" id="KW-0436">Ligase</keyword>
<dbReference type="Gene3D" id="3.30.470.20">
    <property type="entry name" value="ATP-grasp fold, B domain"/>
    <property type="match status" value="1"/>
</dbReference>
<evidence type="ECO:0000256" key="1">
    <source>
        <dbReference type="PROSITE-ProRule" id="PRU00409"/>
    </source>
</evidence>
<proteinExistence type="predicted"/>
<gene>
    <name evidence="3" type="ORF">CVO77_15000</name>
</gene>
<dbReference type="PROSITE" id="PS50975">
    <property type="entry name" value="ATP_GRASP"/>
    <property type="match status" value="1"/>
</dbReference>
<name>A0A2S8B200_9SPHN</name>
<dbReference type="GO" id="GO:0046872">
    <property type="term" value="F:metal ion binding"/>
    <property type="evidence" value="ECO:0007669"/>
    <property type="project" value="InterPro"/>
</dbReference>
<feature type="domain" description="ATP-grasp" evidence="2">
    <location>
        <begin position="120"/>
        <end position="317"/>
    </location>
</feature>
<keyword evidence="4" id="KW-1185">Reference proteome</keyword>
<dbReference type="Proteomes" id="UP000238954">
    <property type="component" value="Chromosome"/>
</dbReference>
<dbReference type="GO" id="GO:0005524">
    <property type="term" value="F:ATP binding"/>
    <property type="evidence" value="ECO:0007669"/>
    <property type="project" value="UniProtKB-UniRule"/>
</dbReference>
<reference evidence="4" key="1">
    <citation type="submission" date="2017-11" db="EMBL/GenBank/DDBJ databases">
        <title>The complete genome sequence of Sphingopyxis pomeranensis sp. nov. strain WS5A3p.</title>
        <authorList>
            <person name="Kaminski M.A."/>
        </authorList>
    </citation>
    <scope>NUCLEOTIDE SEQUENCE [LARGE SCALE GENOMIC DNA]</scope>
    <source>
        <strain evidence="4">WS5A3p</strain>
    </source>
</reference>
<dbReference type="Pfam" id="PF02786">
    <property type="entry name" value="CPSase_L_D2"/>
    <property type="match status" value="1"/>
</dbReference>
<dbReference type="GO" id="GO:0016874">
    <property type="term" value="F:ligase activity"/>
    <property type="evidence" value="ECO:0007669"/>
    <property type="project" value="UniProtKB-KW"/>
</dbReference>
<evidence type="ECO:0000313" key="3">
    <source>
        <dbReference type="EMBL" id="PQM26356.1"/>
    </source>
</evidence>
<dbReference type="SUPFAM" id="SSF56059">
    <property type="entry name" value="Glutathione synthetase ATP-binding domain-like"/>
    <property type="match status" value="1"/>
</dbReference>
<dbReference type="AlphaFoldDB" id="A0A2S8B200"/>
<keyword evidence="1" id="KW-0547">Nucleotide-binding</keyword>
<keyword evidence="1" id="KW-0067">ATP-binding</keyword>
<dbReference type="InterPro" id="IPR005479">
    <property type="entry name" value="CPAse_ATP-bd"/>
</dbReference>
<dbReference type="RefSeq" id="WP_105999733.1">
    <property type="nucleotide sequence ID" value="NZ_CM009578.1"/>
</dbReference>
<dbReference type="EMBL" id="PHFW01000003">
    <property type="protein sequence ID" value="PQM26356.1"/>
    <property type="molecule type" value="Genomic_DNA"/>
</dbReference>
<accession>A0A2S8B200</accession>
<organism evidence="3 4">
    <name type="scientific">Sphingopyxis lindanitolerans</name>
    <dbReference type="NCBI Taxonomy" id="2054227"/>
    <lineage>
        <taxon>Bacteria</taxon>
        <taxon>Pseudomonadati</taxon>
        <taxon>Pseudomonadota</taxon>
        <taxon>Alphaproteobacteria</taxon>
        <taxon>Sphingomonadales</taxon>
        <taxon>Sphingomonadaceae</taxon>
        <taxon>Sphingopyxis</taxon>
    </lineage>
</organism>
<sequence length="402" mass="44249">MTADRGLPPAIVLGVDSSIGLTVVRELGAHGVPVIAAGSSRWSIGGHSRFAHRNILRPEGVRLADWLPDVIAQSGARAVIPISEADLLELADMPAMIGACRIASPRHEQLALVLDKLNTLARAREAGIDVPDTWQPRAGEDFGATAATLAYPAVLKWRDPPAMWDRLESAGIAFEKAEHADGAEMLVAILHRYDRIGLYPLVQTWCQGHGFGQMLMMEDGRAMLRFQHRRLREYPASGGVSTLCRSVPLSDHHAQMEKSETLLRAIGWEGPAMVEYRHDASSGRYWLMEVNGRLWGSLPLASQSGAHFAFALYRRLVGGVAEQLASGYRDHRARYVLPDTKRLIEQLRAKDLSAGEKLREMVPYVTDFFRFDTGYYVAKISDPLPMLVDLAGVIARLLGSGI</sequence>
<dbReference type="InterPro" id="IPR011761">
    <property type="entry name" value="ATP-grasp"/>
</dbReference>
<evidence type="ECO:0000259" key="2">
    <source>
        <dbReference type="PROSITE" id="PS50975"/>
    </source>
</evidence>
<comment type="caution">
    <text evidence="3">The sequence shown here is derived from an EMBL/GenBank/DDBJ whole genome shotgun (WGS) entry which is preliminary data.</text>
</comment>
<dbReference type="OrthoDB" id="9765608at2"/>
<evidence type="ECO:0000313" key="4">
    <source>
        <dbReference type="Proteomes" id="UP000238954"/>
    </source>
</evidence>
<protein>
    <submittedName>
        <fullName evidence="3">Carboxylate--amine ligase</fullName>
    </submittedName>
</protein>